<dbReference type="Proteomes" id="UP001281761">
    <property type="component" value="Unassembled WGS sequence"/>
</dbReference>
<comment type="caution">
    <text evidence="1">The sequence shown here is derived from an EMBL/GenBank/DDBJ whole genome shotgun (WGS) entry which is preliminary data.</text>
</comment>
<dbReference type="EMBL" id="JARBJD010000062">
    <property type="protein sequence ID" value="KAK2955824.1"/>
    <property type="molecule type" value="Genomic_DNA"/>
</dbReference>
<keyword evidence="2" id="KW-1185">Reference proteome</keyword>
<name>A0ABQ9XWH2_9EUKA</name>
<dbReference type="InterPro" id="IPR016024">
    <property type="entry name" value="ARM-type_fold"/>
</dbReference>
<proteinExistence type="predicted"/>
<protein>
    <submittedName>
        <fullName evidence="1">Uncharacterized protein</fullName>
    </submittedName>
</protein>
<evidence type="ECO:0000313" key="2">
    <source>
        <dbReference type="Proteomes" id="UP001281761"/>
    </source>
</evidence>
<sequence>MDLPRILPPIVHIDHSHQQRIPLSPHEQLLSYLSTLELASSDQQKHQQTVLSLEFSTMPFTYLQALVDREFLQIISGFQKHQKTKLRLFALNLLSIIARRGCEFSPRFSPNVFLPMFLDEGDSNPHHPHFQTEQYPSTFVQRRNLSEAVRYCLLMKSKTLDDKIKSTIVSYLLLGIGQSEWNRTDHVLDSLTAMSALVDSYGNLEPFVQLNAHSQIVMCLQHPSDRVVSETLNILSRLVVQSENIKFKLLEQPTFEDLVLTKFVSSQATMATVLKSVSDFSSLRALYILNRTVFCSIQLFSSLSLQNDTLCLSLSTNHSVLSALTQLLILASLPSLLSPSSPIPYTPHVFTADKLIPADFPNIAETLHIASYLLLSLTSWISRIVCHPTLSQTAPTVWTECGEVETRFFWRLSSQAHKALDKVGIIHVLIRVIGDAEIDTVLESMLSVFSTIYHDRIKSWLESRHDGENELGEACDLFEQRRCLFMQFGGWDVSEGLTTHSKARNRASMLLDSVCVSNCGR</sequence>
<evidence type="ECO:0000313" key="1">
    <source>
        <dbReference type="EMBL" id="KAK2955824.1"/>
    </source>
</evidence>
<reference evidence="1 2" key="1">
    <citation type="journal article" date="2022" name="bioRxiv">
        <title>Genomics of Preaxostyla Flagellates Illuminates Evolutionary Transitions and the Path Towards Mitochondrial Loss.</title>
        <authorList>
            <person name="Novak L.V.F."/>
            <person name="Treitli S.C."/>
            <person name="Pyrih J."/>
            <person name="Halakuc P."/>
            <person name="Pipaliya S.V."/>
            <person name="Vacek V."/>
            <person name="Brzon O."/>
            <person name="Soukal P."/>
            <person name="Eme L."/>
            <person name="Dacks J.B."/>
            <person name="Karnkowska A."/>
            <person name="Elias M."/>
            <person name="Hampl V."/>
        </authorList>
    </citation>
    <scope>NUCLEOTIDE SEQUENCE [LARGE SCALE GENOMIC DNA]</scope>
    <source>
        <strain evidence="1">NAU3</strain>
        <tissue evidence="1">Gut</tissue>
    </source>
</reference>
<gene>
    <name evidence="1" type="ORF">BLNAU_9175</name>
</gene>
<dbReference type="SUPFAM" id="SSF48371">
    <property type="entry name" value="ARM repeat"/>
    <property type="match status" value="1"/>
</dbReference>
<organism evidence="1 2">
    <name type="scientific">Blattamonas nauphoetae</name>
    <dbReference type="NCBI Taxonomy" id="2049346"/>
    <lineage>
        <taxon>Eukaryota</taxon>
        <taxon>Metamonada</taxon>
        <taxon>Preaxostyla</taxon>
        <taxon>Oxymonadida</taxon>
        <taxon>Blattamonas</taxon>
    </lineage>
</organism>
<accession>A0ABQ9XWH2</accession>